<organism evidence="3 4">
    <name type="scientific">Aegilops tauschii subsp. strangulata</name>
    <name type="common">Goatgrass</name>
    <dbReference type="NCBI Taxonomy" id="200361"/>
    <lineage>
        <taxon>Eukaryota</taxon>
        <taxon>Viridiplantae</taxon>
        <taxon>Streptophyta</taxon>
        <taxon>Embryophyta</taxon>
        <taxon>Tracheophyta</taxon>
        <taxon>Spermatophyta</taxon>
        <taxon>Magnoliopsida</taxon>
        <taxon>Liliopsida</taxon>
        <taxon>Poales</taxon>
        <taxon>Poaceae</taxon>
        <taxon>BOP clade</taxon>
        <taxon>Pooideae</taxon>
        <taxon>Triticodae</taxon>
        <taxon>Triticeae</taxon>
        <taxon>Triticinae</taxon>
        <taxon>Aegilops</taxon>
    </lineage>
</organism>
<reference evidence="4" key="2">
    <citation type="journal article" date="2017" name="Nat. Plants">
        <title>The Aegilops tauschii genome reveals multiple impacts of transposons.</title>
        <authorList>
            <person name="Zhao G."/>
            <person name="Zou C."/>
            <person name="Li K."/>
            <person name="Wang K."/>
            <person name="Li T."/>
            <person name="Gao L."/>
            <person name="Zhang X."/>
            <person name="Wang H."/>
            <person name="Yang Z."/>
            <person name="Liu X."/>
            <person name="Jiang W."/>
            <person name="Mao L."/>
            <person name="Kong X."/>
            <person name="Jiao Y."/>
            <person name="Jia J."/>
        </authorList>
    </citation>
    <scope>NUCLEOTIDE SEQUENCE [LARGE SCALE GENOMIC DNA]</scope>
    <source>
        <strain evidence="4">cv. AL8/78</strain>
    </source>
</reference>
<keyword evidence="2" id="KW-1133">Transmembrane helix</keyword>
<feature type="transmembrane region" description="Helical" evidence="2">
    <location>
        <begin position="52"/>
        <end position="80"/>
    </location>
</feature>
<feature type="region of interest" description="Disordered" evidence="1">
    <location>
        <begin position="1"/>
        <end position="33"/>
    </location>
</feature>
<accession>A0A453DIG8</accession>
<evidence type="ECO:0000256" key="1">
    <source>
        <dbReference type="SAM" id="MobiDB-lite"/>
    </source>
</evidence>
<name>A0A453DIG8_AEGTS</name>
<proteinExistence type="predicted"/>
<protein>
    <submittedName>
        <fullName evidence="3">Uncharacterized protein</fullName>
    </submittedName>
</protein>
<evidence type="ECO:0000313" key="3">
    <source>
        <dbReference type="EnsemblPlants" id="AET2Gv21255900.1"/>
    </source>
</evidence>
<dbReference type="EnsemblPlants" id="AET2Gv21255900.1">
    <property type="protein sequence ID" value="AET2Gv21255900.1"/>
    <property type="gene ID" value="AET2Gv21255900"/>
</dbReference>
<reference evidence="3" key="3">
    <citation type="journal article" date="2017" name="Nature">
        <title>Genome sequence of the progenitor of the wheat D genome Aegilops tauschii.</title>
        <authorList>
            <person name="Luo M.C."/>
            <person name="Gu Y.Q."/>
            <person name="Puiu D."/>
            <person name="Wang H."/>
            <person name="Twardziok S.O."/>
            <person name="Deal K.R."/>
            <person name="Huo N."/>
            <person name="Zhu T."/>
            <person name="Wang L."/>
            <person name="Wang Y."/>
            <person name="McGuire P.E."/>
            <person name="Liu S."/>
            <person name="Long H."/>
            <person name="Ramasamy R.K."/>
            <person name="Rodriguez J.C."/>
            <person name="Van S.L."/>
            <person name="Yuan L."/>
            <person name="Wang Z."/>
            <person name="Xia Z."/>
            <person name="Xiao L."/>
            <person name="Anderson O.D."/>
            <person name="Ouyang S."/>
            <person name="Liang Y."/>
            <person name="Zimin A.V."/>
            <person name="Pertea G."/>
            <person name="Qi P."/>
            <person name="Bennetzen J.L."/>
            <person name="Dai X."/>
            <person name="Dawson M.W."/>
            <person name="Muller H.G."/>
            <person name="Kugler K."/>
            <person name="Rivarola-Duarte L."/>
            <person name="Spannagl M."/>
            <person name="Mayer K.F.X."/>
            <person name="Lu F.H."/>
            <person name="Bevan M.W."/>
            <person name="Leroy P."/>
            <person name="Li P."/>
            <person name="You F.M."/>
            <person name="Sun Q."/>
            <person name="Liu Z."/>
            <person name="Lyons E."/>
            <person name="Wicker T."/>
            <person name="Salzberg S.L."/>
            <person name="Devos K.M."/>
            <person name="Dvorak J."/>
        </authorList>
    </citation>
    <scope>NUCLEOTIDE SEQUENCE [LARGE SCALE GENOMIC DNA]</scope>
    <source>
        <strain evidence="3">cv. AL8/78</strain>
    </source>
</reference>
<dbReference type="AlphaFoldDB" id="A0A453DIG8"/>
<keyword evidence="4" id="KW-1185">Reference proteome</keyword>
<keyword evidence="2" id="KW-0812">Transmembrane</keyword>
<evidence type="ECO:0000256" key="2">
    <source>
        <dbReference type="SAM" id="Phobius"/>
    </source>
</evidence>
<reference evidence="3" key="5">
    <citation type="journal article" date="2021" name="G3 (Bethesda)">
        <title>Aegilops tauschii genome assembly Aet v5.0 features greater sequence contiguity and improved annotation.</title>
        <authorList>
            <person name="Wang L."/>
            <person name="Zhu T."/>
            <person name="Rodriguez J.C."/>
            <person name="Deal K.R."/>
            <person name="Dubcovsky J."/>
            <person name="McGuire P.E."/>
            <person name="Lux T."/>
            <person name="Spannagl M."/>
            <person name="Mayer K.F.X."/>
            <person name="Baldrich P."/>
            <person name="Meyers B.C."/>
            <person name="Huo N."/>
            <person name="Gu Y.Q."/>
            <person name="Zhou H."/>
            <person name="Devos K.M."/>
            <person name="Bennetzen J.L."/>
            <person name="Unver T."/>
            <person name="Budak H."/>
            <person name="Gulick P.J."/>
            <person name="Galiba G."/>
            <person name="Kalapos B."/>
            <person name="Nelson D.R."/>
            <person name="Li P."/>
            <person name="You F.M."/>
            <person name="Luo M.C."/>
            <person name="Dvorak J."/>
        </authorList>
    </citation>
    <scope>NUCLEOTIDE SEQUENCE [LARGE SCALE GENOMIC DNA]</scope>
    <source>
        <strain evidence="3">cv. AL8/78</strain>
    </source>
</reference>
<evidence type="ECO:0000313" key="4">
    <source>
        <dbReference type="Proteomes" id="UP000015105"/>
    </source>
</evidence>
<dbReference type="Proteomes" id="UP000015105">
    <property type="component" value="Chromosome 2D"/>
</dbReference>
<reference evidence="3" key="4">
    <citation type="submission" date="2019-03" db="UniProtKB">
        <authorList>
            <consortium name="EnsemblPlants"/>
        </authorList>
    </citation>
    <scope>IDENTIFICATION</scope>
</reference>
<reference evidence="4" key="1">
    <citation type="journal article" date="2014" name="Science">
        <title>Ancient hybridizations among the ancestral genomes of bread wheat.</title>
        <authorList>
            <consortium name="International Wheat Genome Sequencing Consortium,"/>
            <person name="Marcussen T."/>
            <person name="Sandve S.R."/>
            <person name="Heier L."/>
            <person name="Spannagl M."/>
            <person name="Pfeifer M."/>
            <person name="Jakobsen K.S."/>
            <person name="Wulff B.B."/>
            <person name="Steuernagel B."/>
            <person name="Mayer K.F."/>
            <person name="Olsen O.A."/>
        </authorList>
    </citation>
    <scope>NUCLEOTIDE SEQUENCE [LARGE SCALE GENOMIC DNA]</scope>
    <source>
        <strain evidence="4">cv. AL8/78</strain>
    </source>
</reference>
<dbReference type="Gramene" id="AET2Gv21255900.1">
    <property type="protein sequence ID" value="AET2Gv21255900.1"/>
    <property type="gene ID" value="AET2Gv21255900"/>
</dbReference>
<sequence>MVHAANQPPCAARRWRADSHPIQSLPPRSRPGQTLYQTDQLQAAVASRSQMLVVAALLLAAANLMLTMLVLLFVVARYFGSVINVFRAVY</sequence>
<keyword evidence="2" id="KW-0472">Membrane</keyword>